<evidence type="ECO:0000313" key="2">
    <source>
        <dbReference type="Proteomes" id="UP001189429"/>
    </source>
</evidence>
<reference evidence="1" key="1">
    <citation type="submission" date="2023-10" db="EMBL/GenBank/DDBJ databases">
        <authorList>
            <person name="Chen Y."/>
            <person name="Shah S."/>
            <person name="Dougan E. K."/>
            <person name="Thang M."/>
            <person name="Chan C."/>
        </authorList>
    </citation>
    <scope>NUCLEOTIDE SEQUENCE [LARGE SCALE GENOMIC DNA]</scope>
</reference>
<protein>
    <submittedName>
        <fullName evidence="1">Uncharacterized protein</fullName>
    </submittedName>
</protein>
<sequence length="70" mass="8515">LCWCRRWPWACSRSRSARTSGSRCPRGPRMRRKRWPAAWASTARRWQRVRPRRPPQLLRGRPRCACRPCR</sequence>
<keyword evidence="2" id="KW-1185">Reference proteome</keyword>
<feature type="non-terminal residue" evidence="1">
    <location>
        <position position="1"/>
    </location>
</feature>
<name>A0ABN9RBV0_9DINO</name>
<dbReference type="EMBL" id="CAUYUJ010006193">
    <property type="protein sequence ID" value="CAK0816452.1"/>
    <property type="molecule type" value="Genomic_DNA"/>
</dbReference>
<comment type="caution">
    <text evidence="1">The sequence shown here is derived from an EMBL/GenBank/DDBJ whole genome shotgun (WGS) entry which is preliminary data.</text>
</comment>
<gene>
    <name evidence="1" type="ORF">PCOR1329_LOCUS19405</name>
</gene>
<accession>A0ABN9RBV0</accession>
<dbReference type="Proteomes" id="UP001189429">
    <property type="component" value="Unassembled WGS sequence"/>
</dbReference>
<proteinExistence type="predicted"/>
<organism evidence="1 2">
    <name type="scientific">Prorocentrum cordatum</name>
    <dbReference type="NCBI Taxonomy" id="2364126"/>
    <lineage>
        <taxon>Eukaryota</taxon>
        <taxon>Sar</taxon>
        <taxon>Alveolata</taxon>
        <taxon>Dinophyceae</taxon>
        <taxon>Prorocentrales</taxon>
        <taxon>Prorocentraceae</taxon>
        <taxon>Prorocentrum</taxon>
    </lineage>
</organism>
<evidence type="ECO:0000313" key="1">
    <source>
        <dbReference type="EMBL" id="CAK0816452.1"/>
    </source>
</evidence>